<dbReference type="Proteomes" id="UP000308600">
    <property type="component" value="Unassembled WGS sequence"/>
</dbReference>
<accession>A0ACD3APK8</accession>
<keyword evidence="2" id="KW-1185">Reference proteome</keyword>
<name>A0ACD3APK8_9AGAR</name>
<protein>
    <submittedName>
        <fullName evidence="1">SET domain-containing protein</fullName>
    </submittedName>
</protein>
<evidence type="ECO:0000313" key="2">
    <source>
        <dbReference type="Proteomes" id="UP000308600"/>
    </source>
</evidence>
<organism evidence="1 2">
    <name type="scientific">Pluteus cervinus</name>
    <dbReference type="NCBI Taxonomy" id="181527"/>
    <lineage>
        <taxon>Eukaryota</taxon>
        <taxon>Fungi</taxon>
        <taxon>Dikarya</taxon>
        <taxon>Basidiomycota</taxon>
        <taxon>Agaricomycotina</taxon>
        <taxon>Agaricomycetes</taxon>
        <taxon>Agaricomycetidae</taxon>
        <taxon>Agaricales</taxon>
        <taxon>Pluteineae</taxon>
        <taxon>Pluteaceae</taxon>
        <taxon>Pluteus</taxon>
    </lineage>
</organism>
<proteinExistence type="predicted"/>
<sequence>MLGTEPLCHIQPTPYGGRGVFAVQHIPKDTTIHVCNGPYAYVVYKEFRKEVCAYCFKYAFDEGRNAWNVRLEDKPGSGVWFCSTECRNVWQEQENVDDLVVWMNGALDKASKRMKPPPPNPSQGVDNLGTSSFESPLLRPEDLTRQVIDVAWRTAESLPLGPPHAEYDYLQELEVETARFLISGIVQRYREDVNSTAPNATLDHASIPSHLTWTCFLDLQNNEVPHLRSKPHVNVLASHLRIYHFLRRILHPALQKYVRTAETVRTVLSRDPGNVFGLWDMSTSGDSEMLGWGLYTSASYFNHDCNPNVKKVRDGRSLFFRTTRDVLPGEELCISYVDLQDSVFDRQRQLQQHWYFTCCCQRCQTELSTSVQGVSANMVTSTTETALGGCESCA</sequence>
<gene>
    <name evidence="1" type="ORF">BDN72DRAFT_843387</name>
</gene>
<evidence type="ECO:0000313" key="1">
    <source>
        <dbReference type="EMBL" id="TFK67216.1"/>
    </source>
</evidence>
<reference evidence="1 2" key="1">
    <citation type="journal article" date="2019" name="Nat. Ecol. Evol.">
        <title>Megaphylogeny resolves global patterns of mushroom evolution.</title>
        <authorList>
            <person name="Varga T."/>
            <person name="Krizsan K."/>
            <person name="Foldi C."/>
            <person name="Dima B."/>
            <person name="Sanchez-Garcia M."/>
            <person name="Sanchez-Ramirez S."/>
            <person name="Szollosi G.J."/>
            <person name="Szarkandi J.G."/>
            <person name="Papp V."/>
            <person name="Albert L."/>
            <person name="Andreopoulos W."/>
            <person name="Angelini C."/>
            <person name="Antonin V."/>
            <person name="Barry K.W."/>
            <person name="Bougher N.L."/>
            <person name="Buchanan P."/>
            <person name="Buyck B."/>
            <person name="Bense V."/>
            <person name="Catcheside P."/>
            <person name="Chovatia M."/>
            <person name="Cooper J."/>
            <person name="Damon W."/>
            <person name="Desjardin D."/>
            <person name="Finy P."/>
            <person name="Geml J."/>
            <person name="Haridas S."/>
            <person name="Hughes K."/>
            <person name="Justo A."/>
            <person name="Karasinski D."/>
            <person name="Kautmanova I."/>
            <person name="Kiss B."/>
            <person name="Kocsube S."/>
            <person name="Kotiranta H."/>
            <person name="LaButti K.M."/>
            <person name="Lechner B.E."/>
            <person name="Liimatainen K."/>
            <person name="Lipzen A."/>
            <person name="Lukacs Z."/>
            <person name="Mihaltcheva S."/>
            <person name="Morgado L.N."/>
            <person name="Niskanen T."/>
            <person name="Noordeloos M.E."/>
            <person name="Ohm R.A."/>
            <person name="Ortiz-Santana B."/>
            <person name="Ovrebo C."/>
            <person name="Racz N."/>
            <person name="Riley R."/>
            <person name="Savchenko A."/>
            <person name="Shiryaev A."/>
            <person name="Soop K."/>
            <person name="Spirin V."/>
            <person name="Szebenyi C."/>
            <person name="Tomsovsky M."/>
            <person name="Tulloss R.E."/>
            <person name="Uehling J."/>
            <person name="Grigoriev I.V."/>
            <person name="Vagvolgyi C."/>
            <person name="Papp T."/>
            <person name="Martin F.M."/>
            <person name="Miettinen O."/>
            <person name="Hibbett D.S."/>
            <person name="Nagy L.G."/>
        </authorList>
    </citation>
    <scope>NUCLEOTIDE SEQUENCE [LARGE SCALE GENOMIC DNA]</scope>
    <source>
        <strain evidence="1 2">NL-1719</strain>
    </source>
</reference>
<dbReference type="EMBL" id="ML208382">
    <property type="protein sequence ID" value="TFK67216.1"/>
    <property type="molecule type" value="Genomic_DNA"/>
</dbReference>